<dbReference type="CDD" id="cd07534">
    <property type="entry name" value="HAD_CAP"/>
    <property type="match status" value="1"/>
</dbReference>
<dbReference type="EMBL" id="SOZE01000001">
    <property type="protein sequence ID" value="TFF40626.1"/>
    <property type="molecule type" value="Genomic_DNA"/>
</dbReference>
<organism evidence="3 4">
    <name type="scientific">Mucilaginibacter psychrotolerans</name>
    <dbReference type="NCBI Taxonomy" id="1524096"/>
    <lineage>
        <taxon>Bacteria</taxon>
        <taxon>Pseudomonadati</taxon>
        <taxon>Bacteroidota</taxon>
        <taxon>Sphingobacteriia</taxon>
        <taxon>Sphingobacteriales</taxon>
        <taxon>Sphingobacteriaceae</taxon>
        <taxon>Mucilaginibacter</taxon>
    </lineage>
</organism>
<dbReference type="InterPro" id="IPR006423">
    <property type="entry name" value="Lipo_e_P4"/>
</dbReference>
<dbReference type="SFLD" id="SFLDS00003">
    <property type="entry name" value="Haloacid_Dehalogenase"/>
    <property type="match status" value="1"/>
</dbReference>
<dbReference type="Proteomes" id="UP000297540">
    <property type="component" value="Unassembled WGS sequence"/>
</dbReference>
<dbReference type="GO" id="GO:0009279">
    <property type="term" value="C:cell outer membrane"/>
    <property type="evidence" value="ECO:0007669"/>
    <property type="project" value="InterPro"/>
</dbReference>
<dbReference type="RefSeq" id="WP_133230176.1">
    <property type="nucleotide sequence ID" value="NZ_SOZE01000001.1"/>
</dbReference>
<dbReference type="SUPFAM" id="SSF56784">
    <property type="entry name" value="HAD-like"/>
    <property type="match status" value="1"/>
</dbReference>
<gene>
    <name evidence="3" type="ORF">E2R66_00115</name>
</gene>
<feature type="chain" id="PRO_5021349699" evidence="2">
    <location>
        <begin position="20"/>
        <end position="271"/>
    </location>
</feature>
<dbReference type="PANTHER" id="PTHR31284:SF10">
    <property type="entry name" value="ACID PHOSPHATASE-LIKE PROTEIN"/>
    <property type="match status" value="1"/>
</dbReference>
<feature type="signal peptide" evidence="2">
    <location>
        <begin position="1"/>
        <end position="19"/>
    </location>
</feature>
<dbReference type="PROSITE" id="PS51257">
    <property type="entry name" value="PROKAR_LIPOPROTEIN"/>
    <property type="match status" value="1"/>
</dbReference>
<dbReference type="InterPro" id="IPR023214">
    <property type="entry name" value="HAD_sf"/>
</dbReference>
<protein>
    <submittedName>
        <fullName evidence="3">5'-nucleotidase, lipoprotein e(P4) family</fullName>
    </submittedName>
</protein>
<evidence type="ECO:0000313" key="3">
    <source>
        <dbReference type="EMBL" id="TFF40626.1"/>
    </source>
</evidence>
<evidence type="ECO:0000256" key="2">
    <source>
        <dbReference type="SAM" id="SignalP"/>
    </source>
</evidence>
<keyword evidence="4" id="KW-1185">Reference proteome</keyword>
<dbReference type="Pfam" id="PF03767">
    <property type="entry name" value="Acid_phosphat_B"/>
    <property type="match status" value="1"/>
</dbReference>
<dbReference type="InterPro" id="IPR036412">
    <property type="entry name" value="HAD-like_sf"/>
</dbReference>
<dbReference type="PIRSF" id="PIRSF019271">
    <property type="entry name" value="Acid_Ptase_C"/>
    <property type="match status" value="1"/>
</dbReference>
<keyword evidence="3" id="KW-0449">Lipoprotein</keyword>
<comment type="caution">
    <text evidence="3">The sequence shown here is derived from an EMBL/GenBank/DDBJ whole genome shotgun (WGS) entry which is preliminary data.</text>
</comment>
<dbReference type="SFLD" id="SFLDG01125">
    <property type="entry name" value="C1.1:_Acid_Phosphatase_Like"/>
    <property type="match status" value="1"/>
</dbReference>
<dbReference type="InterPro" id="IPR005519">
    <property type="entry name" value="Acid_phosphat_B-like"/>
</dbReference>
<reference evidence="3 4" key="1">
    <citation type="journal article" date="2017" name="Int. J. Syst. Evol. Microbiol.">
        <title>Mucilaginibacterpsychrotolerans sp. nov., isolated from peatlands.</title>
        <authorList>
            <person name="Deng Y."/>
            <person name="Shen L."/>
            <person name="Xu B."/>
            <person name="Liu Y."/>
            <person name="Gu Z."/>
            <person name="Liu H."/>
            <person name="Zhou Y."/>
        </authorList>
    </citation>
    <scope>NUCLEOTIDE SEQUENCE [LARGE SCALE GENOMIC DNA]</scope>
    <source>
        <strain evidence="3 4">NH7-4</strain>
    </source>
</reference>
<dbReference type="Gene3D" id="3.40.50.1000">
    <property type="entry name" value="HAD superfamily/HAD-like"/>
    <property type="match status" value="1"/>
</dbReference>
<evidence type="ECO:0000313" key="4">
    <source>
        <dbReference type="Proteomes" id="UP000297540"/>
    </source>
</evidence>
<keyword evidence="1 2" id="KW-0732">Signal</keyword>
<proteinExistence type="predicted"/>
<accession>A0A4Y8SQE1</accession>
<dbReference type="PANTHER" id="PTHR31284">
    <property type="entry name" value="ACID PHOSPHATASE-LIKE PROTEIN"/>
    <property type="match status" value="1"/>
</dbReference>
<evidence type="ECO:0000256" key="1">
    <source>
        <dbReference type="ARBA" id="ARBA00022729"/>
    </source>
</evidence>
<dbReference type="NCBIfam" id="TIGR01533">
    <property type="entry name" value="lipo_e_P4"/>
    <property type="match status" value="1"/>
</dbReference>
<name>A0A4Y8SQE1_9SPHI</name>
<dbReference type="OrthoDB" id="395856at2"/>
<sequence>MKKALATLLAGAMLIAACSVPKKTQPLSMANGGKVWSSLWQQRSAEYKALCFQAYNLAKLRLNEAIRTAGNKPFAVVTDIDETLLDNSPYDTMRADSNLEYSKETWKAWTDKAIADTVPGAPAFFKYAASKGVAVFYITNRGEDEKAATIKNLQLYGLPNTDDEHVLMKQGKLSSKEGRRQSVLSTYNIVLLCGDNLPDFDALYDNTEDKPQTEQTRAAVTDRLKKEFGNRYIIIPNPAYGDWESVLFDNKKLKNQQRDSTMRAKLKVSKP</sequence>
<dbReference type="AlphaFoldDB" id="A0A4Y8SQE1"/>